<dbReference type="GeneID" id="19947313"/>
<name>T0RTK5_SAPDV</name>
<sequence>MSQVESSVAPTKAGSMSDLKRDSSLKMTGNDGKVDTLTKPGSTTDLGGSSKNLTRIPSITKRDLGSKSGIEIRSMAEDNKPSAIVASSVVAVSAVEAPAIAKEATVSPSVDVAPSAAKVEVTPIVTDAASTVPAVKIGDRISLHAACPGAPGDGGLLAFVQEGKGKSAQRVLAVPPTQGEAHQAVFIIAPLVGTAAASELKYNQQFFLHVVDAKGGVQSLNNDPPGAGDFIGLQKAGAKGEMTCYFSKPNSSGVVKFDDADLVITVHDSNRTRKHFNNAMTYYKRLKGTPGGYLSSAKKGTPVTFSVRQADNSIPPLTPTSPVARDSVTNASRTSTVEKADLEAAAAEAKLAVEIAQPQETYVAPEIVLTPTKASVLKQESSDVRDEEVIKMDNSSSVIQNNEKTAVIADGPVVVAPPTVSPHLAAMKPVARAAPTAPKSLVVDHTKTSRAETAYDDDNGASPAACAGGQCCTIS</sequence>
<dbReference type="OMA" id="NEKPAKM"/>
<organism evidence="2 3">
    <name type="scientific">Saprolegnia diclina (strain VS20)</name>
    <dbReference type="NCBI Taxonomy" id="1156394"/>
    <lineage>
        <taxon>Eukaryota</taxon>
        <taxon>Sar</taxon>
        <taxon>Stramenopiles</taxon>
        <taxon>Oomycota</taxon>
        <taxon>Saprolegniomycetes</taxon>
        <taxon>Saprolegniales</taxon>
        <taxon>Saprolegniaceae</taxon>
        <taxon>Saprolegnia</taxon>
    </lineage>
</organism>
<feature type="region of interest" description="Disordered" evidence="1">
    <location>
        <begin position="310"/>
        <end position="336"/>
    </location>
</feature>
<proteinExistence type="predicted"/>
<evidence type="ECO:0000313" key="3">
    <source>
        <dbReference type="Proteomes" id="UP000030762"/>
    </source>
</evidence>
<evidence type="ECO:0000313" key="2">
    <source>
        <dbReference type="EMBL" id="EQC35833.1"/>
    </source>
</evidence>
<dbReference type="Proteomes" id="UP000030762">
    <property type="component" value="Unassembled WGS sequence"/>
</dbReference>
<feature type="region of interest" description="Disordered" evidence="1">
    <location>
        <begin position="1"/>
        <end position="60"/>
    </location>
</feature>
<protein>
    <submittedName>
        <fullName evidence="2">Uncharacterized protein</fullName>
    </submittedName>
</protein>
<dbReference type="AlphaFoldDB" id="T0RTK5"/>
<dbReference type="eggNOG" id="ENOG502SVDP">
    <property type="taxonomic scope" value="Eukaryota"/>
</dbReference>
<dbReference type="EMBL" id="JH767149">
    <property type="protein sequence ID" value="EQC35833.1"/>
    <property type="molecule type" value="Genomic_DNA"/>
</dbReference>
<dbReference type="VEuPathDB" id="FungiDB:SDRG_06586"/>
<evidence type="ECO:0000256" key="1">
    <source>
        <dbReference type="SAM" id="MobiDB-lite"/>
    </source>
</evidence>
<keyword evidence="3" id="KW-1185">Reference proteome</keyword>
<dbReference type="InParanoid" id="T0RTK5"/>
<dbReference type="OrthoDB" id="66552at2759"/>
<accession>T0RTK5</accession>
<gene>
    <name evidence="2" type="ORF">SDRG_06586</name>
</gene>
<feature type="compositionally biased region" description="Polar residues" evidence="1">
    <location>
        <begin position="39"/>
        <end position="57"/>
    </location>
</feature>
<dbReference type="RefSeq" id="XP_008610595.1">
    <property type="nucleotide sequence ID" value="XM_008612373.1"/>
</dbReference>
<reference evidence="2 3" key="1">
    <citation type="submission" date="2012-04" db="EMBL/GenBank/DDBJ databases">
        <title>The Genome Sequence of Saprolegnia declina VS20.</title>
        <authorList>
            <consortium name="The Broad Institute Genome Sequencing Platform"/>
            <person name="Russ C."/>
            <person name="Nusbaum C."/>
            <person name="Tyler B."/>
            <person name="van West P."/>
            <person name="Dieguez-Uribeondo J."/>
            <person name="de Bruijn I."/>
            <person name="Tripathy S."/>
            <person name="Jiang R."/>
            <person name="Young S.K."/>
            <person name="Zeng Q."/>
            <person name="Gargeya S."/>
            <person name="Fitzgerald M."/>
            <person name="Haas B."/>
            <person name="Abouelleil A."/>
            <person name="Alvarado L."/>
            <person name="Arachchi H.M."/>
            <person name="Berlin A."/>
            <person name="Chapman S.B."/>
            <person name="Goldberg J."/>
            <person name="Griggs A."/>
            <person name="Gujja S."/>
            <person name="Hansen M."/>
            <person name="Howarth C."/>
            <person name="Imamovic A."/>
            <person name="Larimer J."/>
            <person name="McCowen C."/>
            <person name="Montmayeur A."/>
            <person name="Murphy C."/>
            <person name="Neiman D."/>
            <person name="Pearson M."/>
            <person name="Priest M."/>
            <person name="Roberts A."/>
            <person name="Saif S."/>
            <person name="Shea T."/>
            <person name="Sisk P."/>
            <person name="Sykes S."/>
            <person name="Wortman J."/>
            <person name="Nusbaum C."/>
            <person name="Birren B."/>
        </authorList>
    </citation>
    <scope>NUCLEOTIDE SEQUENCE [LARGE SCALE GENOMIC DNA]</scope>
    <source>
        <strain evidence="2 3">VS20</strain>
    </source>
</reference>